<dbReference type="AlphaFoldDB" id="A0A927PLX6"/>
<name>A0A927PLX6_9ACTN</name>
<keyword evidence="2" id="KW-1185">Reference proteome</keyword>
<gene>
    <name evidence="1" type="ORF">HT102_07060</name>
</gene>
<comment type="caution">
    <text evidence="1">The sequence shown here is derived from an EMBL/GenBank/DDBJ whole genome shotgun (WGS) entry which is preliminary data.</text>
</comment>
<dbReference type="InterPro" id="IPR025339">
    <property type="entry name" value="DUF4245"/>
</dbReference>
<proteinExistence type="predicted"/>
<accession>A0A927PLX6</accession>
<protein>
    <submittedName>
        <fullName evidence="1">DUF4245 domain-containing protein</fullName>
    </submittedName>
</protein>
<evidence type="ECO:0000313" key="1">
    <source>
        <dbReference type="EMBL" id="MBD8506239.1"/>
    </source>
</evidence>
<reference evidence="1" key="1">
    <citation type="submission" date="2020-09" db="EMBL/GenBank/DDBJ databases">
        <title>Hoyosella lacisalsi sp. nov., a halotolerant actinobacterium isolated from soil of Lake Gudzhirganskoe.</title>
        <authorList>
            <person name="Yang Q."/>
            <person name="Guo P.Y."/>
            <person name="Liu S.W."/>
            <person name="Li F.N."/>
            <person name="Sun C.H."/>
        </authorList>
    </citation>
    <scope>NUCLEOTIDE SEQUENCE</scope>
    <source>
        <strain evidence="1">G463</strain>
    </source>
</reference>
<sequence length="170" mass="18426">MLLTMIPLVILIALVAGISGLWSNPDPAPVGSIDETLALEYDATVVDFPIRIPDAPSEWQPNSGQRVELEEDGGGTVTWIGYVTDDNLYLRYSQSGISAERLVEYHYGDASNIIGSETVDGTTWTLYRAGNNEPIWLADLDDVRIAMTGSATEAQFTTMAEAVMAAEPLD</sequence>
<organism evidence="1 2">
    <name type="scientific">Lolliginicoccus lacisalsi</name>
    <dbReference type="NCBI Taxonomy" id="2742202"/>
    <lineage>
        <taxon>Bacteria</taxon>
        <taxon>Bacillati</taxon>
        <taxon>Actinomycetota</taxon>
        <taxon>Actinomycetes</taxon>
        <taxon>Mycobacteriales</taxon>
        <taxon>Hoyosellaceae</taxon>
        <taxon>Lolliginicoccus</taxon>
    </lineage>
</organism>
<dbReference type="Proteomes" id="UP000642993">
    <property type="component" value="Unassembled WGS sequence"/>
</dbReference>
<evidence type="ECO:0000313" key="2">
    <source>
        <dbReference type="Proteomes" id="UP000642993"/>
    </source>
</evidence>
<dbReference type="EMBL" id="JACYWE010000003">
    <property type="protein sequence ID" value="MBD8506239.1"/>
    <property type="molecule type" value="Genomic_DNA"/>
</dbReference>
<dbReference type="Pfam" id="PF14030">
    <property type="entry name" value="DUF4245"/>
    <property type="match status" value="1"/>
</dbReference>